<keyword evidence="5" id="KW-0067">ATP-binding</keyword>
<dbReference type="GO" id="GO:0005524">
    <property type="term" value="F:ATP binding"/>
    <property type="evidence" value="ECO:0007669"/>
    <property type="project" value="UniProtKB-KW"/>
</dbReference>
<evidence type="ECO:0000259" key="8">
    <source>
        <dbReference type="Pfam" id="PF02769"/>
    </source>
</evidence>
<accession>A0A379C4N8</accession>
<dbReference type="FunFam" id="3.30.1330.10:FF:000013">
    <property type="entry name" value="Phosphoribosylformylglycinamidine synthase"/>
    <property type="match status" value="1"/>
</dbReference>
<dbReference type="InterPro" id="IPR036676">
    <property type="entry name" value="PurM-like_C_sf"/>
</dbReference>
<keyword evidence="2" id="KW-0479">Metal-binding</keyword>
<dbReference type="PANTHER" id="PTHR10099">
    <property type="entry name" value="PHOSPHORIBOSYLFORMYLGLYCINAMIDINE SYNTHASE"/>
    <property type="match status" value="1"/>
</dbReference>
<dbReference type="SUPFAM" id="SSF55326">
    <property type="entry name" value="PurM N-terminal domain-like"/>
    <property type="match status" value="2"/>
</dbReference>
<evidence type="ECO:0000256" key="6">
    <source>
        <dbReference type="ARBA" id="ARBA00022842"/>
    </source>
</evidence>
<dbReference type="InterPro" id="IPR010918">
    <property type="entry name" value="PurM-like_C_dom"/>
</dbReference>
<reference evidence="10 11" key="1">
    <citation type="submission" date="2018-06" db="EMBL/GenBank/DDBJ databases">
        <authorList>
            <consortium name="Pathogen Informatics"/>
            <person name="Doyle S."/>
        </authorList>
    </citation>
    <scope>NUCLEOTIDE SEQUENCE [LARGE SCALE GENOMIC DNA]</scope>
    <source>
        <strain evidence="10 11">NCTC13149</strain>
    </source>
</reference>
<dbReference type="RefSeq" id="WP_019034881.1">
    <property type="nucleotide sequence ID" value="NZ_UGSZ01000001.1"/>
</dbReference>
<dbReference type="InterPro" id="IPR041609">
    <property type="entry name" value="PurL_linker"/>
</dbReference>
<evidence type="ECO:0000313" key="10">
    <source>
        <dbReference type="EMBL" id="SUB57194.1"/>
    </source>
</evidence>
<keyword evidence="6" id="KW-0460">Magnesium</keyword>
<feature type="region of interest" description="Disordered" evidence="7">
    <location>
        <begin position="463"/>
        <end position="491"/>
    </location>
</feature>
<dbReference type="EMBL" id="UGSZ01000001">
    <property type="protein sequence ID" value="SUB57194.1"/>
    <property type="molecule type" value="Genomic_DNA"/>
</dbReference>
<dbReference type="SMART" id="SM01211">
    <property type="entry name" value="GATase_5"/>
    <property type="match status" value="1"/>
</dbReference>
<dbReference type="Pfam" id="PF02769">
    <property type="entry name" value="AIRS_C"/>
    <property type="match status" value="1"/>
</dbReference>
<sequence>MQNKDVKINKVYVRKKDSLDFLSKSTKAEIENSLKIKLADLKVYRRYDMDISDELLDKILYTILAEKPVDLIFHGEEADNLEKIFENPIRVSYLPGQFDQREQGLLDTIALFTDKKVKAKVSLCYDIMGVDSNDIEKIKNFLINPVDSHEVSLDDNLLEERQVSDEHLENIVFNGFTKYDDSKLEEFLNNQNLAMSLDDLKVFQTYFKKENRDPNETELAIIDTYWSDHCRHTTFNTELDIYFNEVSALDREIKKAFDLYLKLRKELNIEKPISLMSFGTILSKYLRKSGKLDDLEVSSEINACSIKIKVKLDFNGDIKYKDFLLMFKNETHNHPTEIEPIGGASTCLGGAIRDPLSGRAFVYQAMRISGAADPFTPIDKTLKGKLPQKKICTEAAKGYSSYGNQIGLATGFVDEIYHPNYVAKRLEAGAVIAAAPIENVKRLEPQKGDIVILLGGKTGRDGIGGATGSSKSHKTSSIKTESAQVQKGNAPEERKIQRLFRREDAAKLIKKCNDFGAGGVSVAIGELSESIEIHLDRVPLKYLGLKPKEIAISESQERMAVLIGEKDKEKFLNLAKEENLEATHVATVTDTGRMIMYYKDKVICDMSYDFINSTGANRKTKVQVESENPAKFLFNSDKDAGNLKDYLGQLNIASKKNLIELFDSSVGRATVLWPLGGKKQSVPIQAMVAKIPSFEGDVLTSSLMTYGFNPDLSIQSQYLGGYYAVIESISKLVASGASIDKIRLSFQEFYGKLTDEKAWSKPLKSLLGALEASYFFDAPPIGGKDSMSGTFEGIDVAPTLISFAVTTEDVEHIISPDFKGKGKIGLVSLDYDENGKLNLHELKNNFENIHKEILAGNIISACAITHKGTLPMIYENALYRSGFDVKLDDLYSPKYGSFIVEYLEDRPFIKNIGDFAENIVVNGVKLNERLLEESYMHTFDSIYPPKASSPLKELEIKKSNKRNFKSRKCVDIPKVVIPAFPGTNSEWDTKKAFENEGAKVQVILFRNRTDEDLKESLDIFARAIKNAQILAIPGGFSMGDEPDGSGKFIANVIRSPKVKEAIEYMLDENDGLILGICNGFQALVKTGLLPYGHIKEMEEDDPTLTFNSVNRHISSIENIKILTNNSPWLNTLEEGKVYRMPISHGEGRFYAEESVLNSLMENDQIVGVYENAPNGSALNIESIISKDGKIFGKMGHCERVDKNLYKNIDSVEYQNIFKSGVEFFKK</sequence>
<evidence type="ECO:0000256" key="2">
    <source>
        <dbReference type="ARBA" id="ARBA00022723"/>
    </source>
</evidence>
<feature type="domain" description="PurM-like C-terminal" evidence="8">
    <location>
        <begin position="446"/>
        <end position="598"/>
    </location>
</feature>
<evidence type="ECO:0000256" key="4">
    <source>
        <dbReference type="ARBA" id="ARBA00022755"/>
    </source>
</evidence>
<organism evidence="10 11">
    <name type="scientific">Peptoniphilus lacrimalis</name>
    <dbReference type="NCBI Taxonomy" id="33031"/>
    <lineage>
        <taxon>Bacteria</taxon>
        <taxon>Bacillati</taxon>
        <taxon>Bacillota</taxon>
        <taxon>Tissierellia</taxon>
        <taxon>Tissierellales</taxon>
        <taxon>Peptoniphilaceae</taxon>
        <taxon>Peptoniphilus</taxon>
    </lineage>
</organism>
<dbReference type="Pfam" id="PF13507">
    <property type="entry name" value="GATase_5"/>
    <property type="match status" value="1"/>
</dbReference>
<name>A0A379C4N8_9FIRM</name>
<dbReference type="GO" id="GO:0005737">
    <property type="term" value="C:cytoplasm"/>
    <property type="evidence" value="ECO:0007669"/>
    <property type="project" value="TreeGrafter"/>
</dbReference>
<dbReference type="Proteomes" id="UP000255517">
    <property type="component" value="Unassembled WGS sequence"/>
</dbReference>
<evidence type="ECO:0000256" key="3">
    <source>
        <dbReference type="ARBA" id="ARBA00022741"/>
    </source>
</evidence>
<dbReference type="GO" id="GO:0046872">
    <property type="term" value="F:metal ion binding"/>
    <property type="evidence" value="ECO:0007669"/>
    <property type="project" value="UniProtKB-KW"/>
</dbReference>
<dbReference type="NCBIfam" id="TIGR01857">
    <property type="entry name" value="FGAM-synthase"/>
    <property type="match status" value="1"/>
</dbReference>
<dbReference type="GO" id="GO:0006164">
    <property type="term" value="P:purine nucleotide biosynthetic process"/>
    <property type="evidence" value="ECO:0007669"/>
    <property type="project" value="UniProtKB-KW"/>
</dbReference>
<dbReference type="Gene3D" id="3.90.650.10">
    <property type="entry name" value="PurM-like C-terminal domain"/>
    <property type="match status" value="1"/>
</dbReference>
<evidence type="ECO:0000256" key="1">
    <source>
        <dbReference type="ARBA" id="ARBA00022598"/>
    </source>
</evidence>
<protein>
    <submittedName>
        <fullName evidence="10">Phosphoribosylformylglycinamidine synthase 2</fullName>
        <ecNumber evidence="10">6.3.5.3</ecNumber>
    </submittedName>
</protein>
<dbReference type="InterPro" id="IPR018247">
    <property type="entry name" value="EF_Hand_1_Ca_BS"/>
</dbReference>
<dbReference type="GO" id="GO:0004642">
    <property type="term" value="F:phosphoribosylformylglycinamidine synthase activity"/>
    <property type="evidence" value="ECO:0007669"/>
    <property type="project" value="UniProtKB-EC"/>
</dbReference>
<dbReference type="STRING" id="1122949.GCA_000378725_01136"/>
<dbReference type="SUPFAM" id="SSF52317">
    <property type="entry name" value="Class I glutamine amidotransferase-like"/>
    <property type="match status" value="1"/>
</dbReference>
<feature type="domain" description="Phosphoribosylformylglycinamidine synthase linker" evidence="9">
    <location>
        <begin position="184"/>
        <end position="232"/>
    </location>
</feature>
<dbReference type="InterPro" id="IPR036921">
    <property type="entry name" value="PurM-like_N_sf"/>
</dbReference>
<dbReference type="OrthoDB" id="9804441at2"/>
<proteinExistence type="predicted"/>
<dbReference type="EC" id="6.3.5.3" evidence="10"/>
<evidence type="ECO:0000256" key="5">
    <source>
        <dbReference type="ARBA" id="ARBA00022840"/>
    </source>
</evidence>
<keyword evidence="3" id="KW-0547">Nucleotide-binding</keyword>
<dbReference type="Pfam" id="PF18072">
    <property type="entry name" value="FGAR-AT_linker"/>
    <property type="match status" value="1"/>
</dbReference>
<dbReference type="CDD" id="cd02203">
    <property type="entry name" value="PurL_repeat1"/>
    <property type="match status" value="1"/>
</dbReference>
<dbReference type="AlphaFoldDB" id="A0A379C4N8"/>
<keyword evidence="1 10" id="KW-0436">Ligase</keyword>
<dbReference type="SUPFAM" id="SSF56042">
    <property type="entry name" value="PurM C-terminal domain-like"/>
    <property type="match status" value="1"/>
</dbReference>
<dbReference type="InterPro" id="IPR010141">
    <property type="entry name" value="FGAM_synthase"/>
</dbReference>
<dbReference type="PROSITE" id="PS51273">
    <property type="entry name" value="GATASE_TYPE_1"/>
    <property type="match status" value="1"/>
</dbReference>
<gene>
    <name evidence="10" type="primary">purL</name>
    <name evidence="10" type="ORF">NCTC13149_01027</name>
</gene>
<dbReference type="Gene3D" id="3.30.1330.10">
    <property type="entry name" value="PurM-like, N-terminal domain"/>
    <property type="match status" value="2"/>
</dbReference>
<dbReference type="InterPro" id="IPR029062">
    <property type="entry name" value="Class_I_gatase-like"/>
</dbReference>
<evidence type="ECO:0000256" key="7">
    <source>
        <dbReference type="SAM" id="MobiDB-lite"/>
    </source>
</evidence>
<dbReference type="PROSITE" id="PS00018">
    <property type="entry name" value="EF_HAND_1"/>
    <property type="match status" value="1"/>
</dbReference>
<evidence type="ECO:0000313" key="11">
    <source>
        <dbReference type="Proteomes" id="UP000255517"/>
    </source>
</evidence>
<dbReference type="Gene3D" id="3.40.50.880">
    <property type="match status" value="1"/>
</dbReference>
<dbReference type="CDD" id="cd02204">
    <property type="entry name" value="PurL_repeat2"/>
    <property type="match status" value="1"/>
</dbReference>
<keyword evidence="4" id="KW-0658">Purine biosynthesis</keyword>
<dbReference type="PANTHER" id="PTHR10099:SF1">
    <property type="entry name" value="PHOSPHORIBOSYLFORMYLGLYCINAMIDINE SYNTHASE"/>
    <property type="match status" value="1"/>
</dbReference>
<evidence type="ECO:0000259" key="9">
    <source>
        <dbReference type="Pfam" id="PF18072"/>
    </source>
</evidence>